<accession>A0A060SB80</accession>
<evidence type="ECO:0000313" key="3">
    <source>
        <dbReference type="Proteomes" id="UP000029665"/>
    </source>
</evidence>
<feature type="compositionally biased region" description="Gly residues" evidence="1">
    <location>
        <begin position="28"/>
        <end position="37"/>
    </location>
</feature>
<feature type="compositionally biased region" description="Polar residues" evidence="1">
    <location>
        <begin position="9"/>
        <end position="25"/>
    </location>
</feature>
<dbReference type="HOGENOM" id="CLU_1475850_0_0_1"/>
<dbReference type="EMBL" id="CCBP010000103">
    <property type="protein sequence ID" value="CDO71610.1"/>
    <property type="molecule type" value="Genomic_DNA"/>
</dbReference>
<reference evidence="2" key="1">
    <citation type="submission" date="2014-01" db="EMBL/GenBank/DDBJ databases">
        <title>The genome of the white-rot fungus Pycnoporus cinnabarinus: a basidiomycete model with a versatile arsenal for lignocellulosic biomass breakdown.</title>
        <authorList>
            <person name="Levasseur A."/>
            <person name="Lomascolo A."/>
            <person name="Ruiz-Duenas F.J."/>
            <person name="Uzan E."/>
            <person name="Piumi F."/>
            <person name="Kues U."/>
            <person name="Ram A.F.J."/>
            <person name="Murat C."/>
            <person name="Haon M."/>
            <person name="Benoit I."/>
            <person name="Arfi Y."/>
            <person name="Chevret D."/>
            <person name="Drula E."/>
            <person name="Kwon M.J."/>
            <person name="Gouret P."/>
            <person name="Lesage-Meessen L."/>
            <person name="Lombard V."/>
            <person name="Mariette J."/>
            <person name="Noirot C."/>
            <person name="Park J."/>
            <person name="Patyshakuliyeva A."/>
            <person name="Wieneger R.A.B."/>
            <person name="Wosten H.A.B."/>
            <person name="Martin F."/>
            <person name="Coutinho P.M."/>
            <person name="de Vries R."/>
            <person name="Martinez A.T."/>
            <person name="Klopp C."/>
            <person name="Pontarotti P."/>
            <person name="Henrissat B."/>
            <person name="Record E."/>
        </authorList>
    </citation>
    <scope>NUCLEOTIDE SEQUENCE [LARGE SCALE GENOMIC DNA]</scope>
    <source>
        <strain evidence="2">BRFM137</strain>
    </source>
</reference>
<sequence length="183" mass="18810">MQRNRDNDTTGFSQDPNLATDTWDNGGSAAGGRGGGDNLSNPGSNQMNQQGGLGGGGENRFGNNNAYDTGFPARGQAPTNPRTARRRSNTDTDSSMQGAVARGETDPDAPCQQPNDDYNTGSSGGGQGLMGTFESQAGQPGANTGSSNQGMSIIHLTTPLNLTVRPAPWVRAGGYSMTTPRAG</sequence>
<proteinExistence type="predicted"/>
<name>A0A060SB80_PYCCI</name>
<dbReference type="AlphaFoldDB" id="A0A060SB80"/>
<feature type="region of interest" description="Disordered" evidence="1">
    <location>
        <begin position="1"/>
        <end position="147"/>
    </location>
</feature>
<comment type="caution">
    <text evidence="2">The sequence shown here is derived from an EMBL/GenBank/DDBJ whole genome shotgun (WGS) entry which is preliminary data.</text>
</comment>
<evidence type="ECO:0000256" key="1">
    <source>
        <dbReference type="SAM" id="MobiDB-lite"/>
    </source>
</evidence>
<keyword evidence="3" id="KW-1185">Reference proteome</keyword>
<feature type="compositionally biased region" description="Polar residues" evidence="1">
    <location>
        <begin position="133"/>
        <end position="147"/>
    </location>
</feature>
<protein>
    <submittedName>
        <fullName evidence="2">Uncharacterized protein</fullName>
    </submittedName>
</protein>
<gene>
    <name evidence="2" type="ORF">BN946_scf184911.g80</name>
</gene>
<evidence type="ECO:0000313" key="2">
    <source>
        <dbReference type="EMBL" id="CDO71610.1"/>
    </source>
</evidence>
<dbReference type="Proteomes" id="UP000029665">
    <property type="component" value="Unassembled WGS sequence"/>
</dbReference>
<organism evidence="2 3">
    <name type="scientific">Pycnoporus cinnabarinus</name>
    <name type="common">Cinnabar-red polypore</name>
    <name type="synonym">Trametes cinnabarina</name>
    <dbReference type="NCBI Taxonomy" id="5643"/>
    <lineage>
        <taxon>Eukaryota</taxon>
        <taxon>Fungi</taxon>
        <taxon>Dikarya</taxon>
        <taxon>Basidiomycota</taxon>
        <taxon>Agaricomycotina</taxon>
        <taxon>Agaricomycetes</taxon>
        <taxon>Polyporales</taxon>
        <taxon>Polyporaceae</taxon>
        <taxon>Trametes</taxon>
    </lineage>
</organism>